<dbReference type="GO" id="GO:0004525">
    <property type="term" value="F:ribonuclease III activity"/>
    <property type="evidence" value="ECO:0007669"/>
    <property type="project" value="UniProtKB-UniRule"/>
</dbReference>
<evidence type="ECO:0000256" key="14">
    <source>
        <dbReference type="ARBA" id="ARBA00022884"/>
    </source>
</evidence>
<comment type="cofactor">
    <cofactor evidence="15">
        <name>Mg(2+)</name>
        <dbReference type="ChEBI" id="CHEBI:18420"/>
    </cofactor>
</comment>
<evidence type="ECO:0000256" key="4">
    <source>
        <dbReference type="ARBA" id="ARBA00011738"/>
    </source>
</evidence>
<evidence type="ECO:0000256" key="13">
    <source>
        <dbReference type="ARBA" id="ARBA00022842"/>
    </source>
</evidence>
<keyword evidence="14 15" id="KW-0694">RNA-binding</keyword>
<dbReference type="GO" id="GO:0003725">
    <property type="term" value="F:double-stranded RNA binding"/>
    <property type="evidence" value="ECO:0007669"/>
    <property type="project" value="TreeGrafter"/>
</dbReference>
<protein>
    <recommendedName>
        <fullName evidence="15">Ribonuclease 3</fullName>
        <ecNumber evidence="15">3.1.26.3</ecNumber>
    </recommendedName>
    <alternativeName>
        <fullName evidence="15">Ribonuclease III</fullName>
        <shortName evidence="15">RNase III</shortName>
    </alternativeName>
</protein>
<evidence type="ECO:0000256" key="3">
    <source>
        <dbReference type="ARBA" id="ARBA00010183"/>
    </source>
</evidence>
<dbReference type="InterPro" id="IPR036389">
    <property type="entry name" value="RNase_III_sf"/>
</dbReference>
<comment type="subunit">
    <text evidence="4 15">Homodimer.</text>
</comment>
<dbReference type="PROSITE" id="PS50142">
    <property type="entry name" value="RNASE_3_2"/>
    <property type="match status" value="1"/>
</dbReference>
<evidence type="ECO:0000256" key="10">
    <source>
        <dbReference type="ARBA" id="ARBA00022723"/>
    </source>
</evidence>
<name>A0A1V3L7B1_9PAST</name>
<dbReference type="FunFam" id="3.30.160.20:FF:000003">
    <property type="entry name" value="Ribonuclease 3"/>
    <property type="match status" value="1"/>
</dbReference>
<dbReference type="Pfam" id="PF00035">
    <property type="entry name" value="dsrm"/>
    <property type="match status" value="1"/>
</dbReference>
<dbReference type="GO" id="GO:0010468">
    <property type="term" value="P:regulation of gene expression"/>
    <property type="evidence" value="ECO:0007669"/>
    <property type="project" value="TreeGrafter"/>
</dbReference>
<proteinExistence type="inferred from homology"/>
<feature type="binding site" evidence="15">
    <location>
        <position position="112"/>
    </location>
    <ligand>
        <name>Mg(2+)</name>
        <dbReference type="ChEBI" id="CHEBI:18420"/>
    </ligand>
</feature>
<evidence type="ECO:0000256" key="15">
    <source>
        <dbReference type="HAMAP-Rule" id="MF_00104"/>
    </source>
</evidence>
<evidence type="ECO:0000256" key="8">
    <source>
        <dbReference type="ARBA" id="ARBA00022694"/>
    </source>
</evidence>
<dbReference type="InterPro" id="IPR000999">
    <property type="entry name" value="RNase_III_dom"/>
</dbReference>
<keyword evidence="12 15" id="KW-0378">Hydrolase</keyword>
<dbReference type="Gene3D" id="3.30.160.20">
    <property type="match status" value="1"/>
</dbReference>
<evidence type="ECO:0000256" key="7">
    <source>
        <dbReference type="ARBA" id="ARBA00022664"/>
    </source>
</evidence>
<keyword evidence="7 15" id="KW-0507">mRNA processing</keyword>
<dbReference type="GO" id="GO:0042802">
    <property type="term" value="F:identical protein binding"/>
    <property type="evidence" value="ECO:0007669"/>
    <property type="project" value="UniProtKB-ARBA"/>
</dbReference>
<evidence type="ECO:0000259" key="16">
    <source>
        <dbReference type="PROSITE" id="PS50137"/>
    </source>
</evidence>
<dbReference type="GO" id="GO:0005737">
    <property type="term" value="C:cytoplasm"/>
    <property type="evidence" value="ECO:0007669"/>
    <property type="project" value="UniProtKB-SubCell"/>
</dbReference>
<evidence type="ECO:0000256" key="6">
    <source>
        <dbReference type="ARBA" id="ARBA00022552"/>
    </source>
</evidence>
<feature type="active site" evidence="15">
    <location>
        <position position="43"/>
    </location>
</feature>
<feature type="binding site" evidence="15">
    <location>
        <position position="115"/>
    </location>
    <ligand>
        <name>Mg(2+)</name>
        <dbReference type="ChEBI" id="CHEBI:18420"/>
    </ligand>
</feature>
<evidence type="ECO:0000256" key="5">
    <source>
        <dbReference type="ARBA" id="ARBA00022490"/>
    </source>
</evidence>
<evidence type="ECO:0000256" key="1">
    <source>
        <dbReference type="ARBA" id="ARBA00000109"/>
    </source>
</evidence>
<dbReference type="PANTHER" id="PTHR11207:SF0">
    <property type="entry name" value="RIBONUCLEASE 3"/>
    <property type="match status" value="1"/>
</dbReference>
<dbReference type="HAMAP" id="MF_00104">
    <property type="entry name" value="RNase_III"/>
    <property type="match status" value="1"/>
</dbReference>
<organism evidence="18 19">
    <name type="scientific">Rodentibacter ratti</name>
    <dbReference type="NCBI Taxonomy" id="1906745"/>
    <lineage>
        <taxon>Bacteria</taxon>
        <taxon>Pseudomonadati</taxon>
        <taxon>Pseudomonadota</taxon>
        <taxon>Gammaproteobacteria</taxon>
        <taxon>Pasteurellales</taxon>
        <taxon>Pasteurellaceae</taxon>
        <taxon>Rodentibacter</taxon>
    </lineage>
</organism>
<evidence type="ECO:0000259" key="17">
    <source>
        <dbReference type="PROSITE" id="PS50142"/>
    </source>
</evidence>
<evidence type="ECO:0000313" key="18">
    <source>
        <dbReference type="EMBL" id="OOF85816.1"/>
    </source>
</evidence>
<sequence length="227" mass="25643">MNHLERLERKIGYQFKDISLLKLALTHRSAAAKHNERLEFMGDSILNFTIAEALYHQFPRCNEGELSRMRATLVREKTLAILARQFELGEYMSLGSGELKSGGFRRESILADCVEAIIGAMSLDQGIILTMQVVQAWYQPLLAEIKPGDNQKDAKTRLQEYLQSKGLALPSYEVVNIQGEPHCQTFTVECKVKNVDKIDRTFVGKGSSRRKAEQAAAEQILNELDIK</sequence>
<dbReference type="InterPro" id="IPR014720">
    <property type="entry name" value="dsRBD_dom"/>
</dbReference>
<dbReference type="CDD" id="cd10845">
    <property type="entry name" value="DSRM_RNAse_III_family"/>
    <property type="match status" value="1"/>
</dbReference>
<dbReference type="Pfam" id="PF14622">
    <property type="entry name" value="Ribonucleas_3_3"/>
    <property type="match status" value="1"/>
</dbReference>
<evidence type="ECO:0000313" key="19">
    <source>
        <dbReference type="Proteomes" id="UP000189353"/>
    </source>
</evidence>
<dbReference type="PANTHER" id="PTHR11207">
    <property type="entry name" value="RIBONUCLEASE III"/>
    <property type="match status" value="1"/>
</dbReference>
<keyword evidence="10 15" id="KW-0479">Metal-binding</keyword>
<dbReference type="CDD" id="cd00593">
    <property type="entry name" value="RIBOc"/>
    <property type="match status" value="1"/>
</dbReference>
<reference evidence="18 19" key="1">
    <citation type="submission" date="2016-10" db="EMBL/GenBank/DDBJ databases">
        <title>Rodentibacter gen. nov. and new species.</title>
        <authorList>
            <person name="Christensen H."/>
        </authorList>
    </citation>
    <scope>NUCLEOTIDE SEQUENCE [LARGE SCALE GENOMIC DNA]</scope>
    <source>
        <strain evidence="18 19">Ppn158</strain>
    </source>
</reference>
<comment type="caution">
    <text evidence="18">The sequence shown here is derived from an EMBL/GenBank/DDBJ whole genome shotgun (WGS) entry which is preliminary data.</text>
</comment>
<keyword evidence="15" id="KW-0699">rRNA-binding</keyword>
<feature type="domain" description="DRBM" evidence="16">
    <location>
        <begin position="153"/>
        <end position="226"/>
    </location>
</feature>
<dbReference type="AlphaFoldDB" id="A0A1V3L7B1"/>
<comment type="similarity">
    <text evidence="3">Belongs to the ribonuclease III family.</text>
</comment>
<keyword evidence="8 15" id="KW-0819">tRNA processing</keyword>
<dbReference type="GO" id="GO:0006397">
    <property type="term" value="P:mRNA processing"/>
    <property type="evidence" value="ECO:0007669"/>
    <property type="project" value="UniProtKB-UniRule"/>
</dbReference>
<dbReference type="EC" id="3.1.26.3" evidence="15"/>
<feature type="domain" description="RNase III" evidence="17">
    <location>
        <begin position="4"/>
        <end position="126"/>
    </location>
</feature>
<keyword evidence="5 15" id="KW-0963">Cytoplasm</keyword>
<feature type="binding site" evidence="15">
    <location>
        <position position="39"/>
    </location>
    <ligand>
        <name>Mg(2+)</name>
        <dbReference type="ChEBI" id="CHEBI:18420"/>
    </ligand>
</feature>
<dbReference type="Gene3D" id="1.10.1520.10">
    <property type="entry name" value="Ribonuclease III domain"/>
    <property type="match status" value="1"/>
</dbReference>
<dbReference type="Proteomes" id="UP000189353">
    <property type="component" value="Unassembled WGS sequence"/>
</dbReference>
<comment type="catalytic activity">
    <reaction evidence="1 15">
        <text>Endonucleolytic cleavage to 5'-phosphomonoester.</text>
        <dbReference type="EC" id="3.1.26.3"/>
    </reaction>
</comment>
<keyword evidence="13 15" id="KW-0460">Magnesium</keyword>
<dbReference type="PROSITE" id="PS50137">
    <property type="entry name" value="DS_RBD"/>
    <property type="match status" value="1"/>
</dbReference>
<dbReference type="NCBIfam" id="TIGR02191">
    <property type="entry name" value="RNaseIII"/>
    <property type="match status" value="1"/>
</dbReference>
<dbReference type="SUPFAM" id="SSF54768">
    <property type="entry name" value="dsRNA-binding domain-like"/>
    <property type="match status" value="1"/>
</dbReference>
<dbReference type="EMBL" id="MLAI01000019">
    <property type="protein sequence ID" value="OOF85816.1"/>
    <property type="molecule type" value="Genomic_DNA"/>
</dbReference>
<keyword evidence="11 15" id="KW-0255">Endonuclease</keyword>
<dbReference type="InterPro" id="IPR011907">
    <property type="entry name" value="RNase_III"/>
</dbReference>
<dbReference type="SMART" id="SM00535">
    <property type="entry name" value="RIBOc"/>
    <property type="match status" value="1"/>
</dbReference>
<evidence type="ECO:0000256" key="9">
    <source>
        <dbReference type="ARBA" id="ARBA00022722"/>
    </source>
</evidence>
<dbReference type="GO" id="GO:0006364">
    <property type="term" value="P:rRNA processing"/>
    <property type="evidence" value="ECO:0007669"/>
    <property type="project" value="UniProtKB-UniRule"/>
</dbReference>
<dbReference type="GO" id="GO:0008033">
    <property type="term" value="P:tRNA processing"/>
    <property type="evidence" value="ECO:0007669"/>
    <property type="project" value="UniProtKB-KW"/>
</dbReference>
<keyword evidence="9 15" id="KW-0540">Nuclease</keyword>
<dbReference type="SUPFAM" id="SSF69065">
    <property type="entry name" value="RNase III domain-like"/>
    <property type="match status" value="1"/>
</dbReference>
<dbReference type="GO" id="GO:0019843">
    <property type="term" value="F:rRNA binding"/>
    <property type="evidence" value="ECO:0007669"/>
    <property type="project" value="UniProtKB-KW"/>
</dbReference>
<comment type="function">
    <text evidence="15">Digests double-stranded RNA. Involved in the processing of primary rRNA transcript to yield the immediate precursors to the large and small rRNAs (23S and 16S). Processes some mRNAs, and tRNAs when they are encoded in the rRNA operon. Processes pre-crRNA and tracrRNA of type II CRISPR loci if present in the organism.</text>
</comment>
<evidence type="ECO:0000256" key="2">
    <source>
        <dbReference type="ARBA" id="ARBA00004496"/>
    </source>
</evidence>
<dbReference type="RefSeq" id="WP_077553176.1">
    <property type="nucleotide sequence ID" value="NZ_MLAI01000019.1"/>
</dbReference>
<evidence type="ECO:0000256" key="11">
    <source>
        <dbReference type="ARBA" id="ARBA00022759"/>
    </source>
</evidence>
<dbReference type="SMART" id="SM00358">
    <property type="entry name" value="DSRM"/>
    <property type="match status" value="1"/>
</dbReference>
<accession>A0A1V3L7B1</accession>
<keyword evidence="6 15" id="KW-0698">rRNA processing</keyword>
<dbReference type="FunFam" id="1.10.1520.10:FF:000001">
    <property type="entry name" value="Ribonuclease 3"/>
    <property type="match status" value="1"/>
</dbReference>
<dbReference type="OrthoDB" id="9805026at2"/>
<dbReference type="GO" id="GO:0046872">
    <property type="term" value="F:metal ion binding"/>
    <property type="evidence" value="ECO:0007669"/>
    <property type="project" value="UniProtKB-KW"/>
</dbReference>
<feature type="active site" evidence="15">
    <location>
        <position position="115"/>
    </location>
</feature>
<comment type="subcellular location">
    <subcellularLocation>
        <location evidence="2 15">Cytoplasm</location>
    </subcellularLocation>
</comment>
<evidence type="ECO:0000256" key="12">
    <source>
        <dbReference type="ARBA" id="ARBA00022801"/>
    </source>
</evidence>
<gene>
    <name evidence="15" type="primary">rnc</name>
    <name evidence="18" type="ORF">BKG88_07200</name>
</gene>